<dbReference type="RefSeq" id="WP_132014602.1">
    <property type="nucleotide sequence ID" value="NZ_SLUN01000014.1"/>
</dbReference>
<dbReference type="PANTHER" id="PTHR34582">
    <property type="entry name" value="UPF0702 TRANSMEMBRANE PROTEIN YCAP"/>
    <property type="match status" value="1"/>
</dbReference>
<name>A0A4R1RM51_HYDET</name>
<keyword evidence="3" id="KW-1003">Cell membrane</keyword>
<dbReference type="OrthoDB" id="9778331at2"/>
<feature type="transmembrane region" description="Helical" evidence="7">
    <location>
        <begin position="61"/>
        <end position="81"/>
    </location>
</feature>
<dbReference type="GO" id="GO:0005886">
    <property type="term" value="C:plasma membrane"/>
    <property type="evidence" value="ECO:0007669"/>
    <property type="project" value="UniProtKB-SubCell"/>
</dbReference>
<comment type="subcellular location">
    <subcellularLocation>
        <location evidence="1">Cell membrane</location>
        <topology evidence="1">Multi-pass membrane protein</topology>
    </subcellularLocation>
</comment>
<keyword evidence="6 7" id="KW-0472">Membrane</keyword>
<sequence>MPVILVVIIRSLISYFVLLVFMRLIGKQQMAELTFADYVVGITIGSIAATLSVQLNQNTTATLVGLGIWTLLPILLSYWSVKNVWIRKVVEGEATVVVENGKILENHLSKLHLSIDDLLSQLRSKNIFNIADVEFALFETNGKLSVQLKSQKQPLTPSDLQLPTQYAGLPTTLIEDGKVLKDALKSLNLAQAWLQHQLAKQNIRDFSQVSLAQLDTKGNLYVDMKGDQFYYIIPTNG</sequence>
<reference evidence="9 10" key="1">
    <citation type="submission" date="2019-03" db="EMBL/GenBank/DDBJ databases">
        <title>Genomic Encyclopedia of Type Strains, Phase IV (KMG-IV): sequencing the most valuable type-strain genomes for metagenomic binning, comparative biology and taxonomic classification.</title>
        <authorList>
            <person name="Goeker M."/>
        </authorList>
    </citation>
    <scope>NUCLEOTIDE SEQUENCE [LARGE SCALE GENOMIC DNA]</scope>
    <source>
        <strain evidence="9 10">LX-B</strain>
    </source>
</reference>
<evidence type="ECO:0000256" key="7">
    <source>
        <dbReference type="SAM" id="Phobius"/>
    </source>
</evidence>
<dbReference type="PANTHER" id="PTHR34582:SF7">
    <property type="entry name" value="UPF0702 TRANSMEMBRANE PROTEIN YDFS"/>
    <property type="match status" value="1"/>
</dbReference>
<dbReference type="Gene3D" id="3.30.240.20">
    <property type="entry name" value="bsu07140 like domains"/>
    <property type="match status" value="2"/>
</dbReference>
<evidence type="ECO:0000313" key="10">
    <source>
        <dbReference type="Proteomes" id="UP000295008"/>
    </source>
</evidence>
<evidence type="ECO:0000256" key="5">
    <source>
        <dbReference type="ARBA" id="ARBA00022989"/>
    </source>
</evidence>
<keyword evidence="10" id="KW-1185">Reference proteome</keyword>
<feature type="transmembrane region" description="Helical" evidence="7">
    <location>
        <begin position="6"/>
        <end position="26"/>
    </location>
</feature>
<dbReference type="AlphaFoldDB" id="A0A4R1RM51"/>
<protein>
    <submittedName>
        <fullName evidence="9">Uncharacterized membrane protein YcaP (DUF421 family)</fullName>
    </submittedName>
</protein>
<keyword evidence="4 7" id="KW-0812">Transmembrane</keyword>
<evidence type="ECO:0000256" key="2">
    <source>
        <dbReference type="ARBA" id="ARBA00006448"/>
    </source>
</evidence>
<evidence type="ECO:0000256" key="4">
    <source>
        <dbReference type="ARBA" id="ARBA00022692"/>
    </source>
</evidence>
<dbReference type="InterPro" id="IPR023090">
    <property type="entry name" value="UPF0702_alpha/beta_dom_sf"/>
</dbReference>
<comment type="caution">
    <text evidence="9">The sequence shown here is derived from an EMBL/GenBank/DDBJ whole genome shotgun (WGS) entry which is preliminary data.</text>
</comment>
<evidence type="ECO:0000256" key="3">
    <source>
        <dbReference type="ARBA" id="ARBA00022475"/>
    </source>
</evidence>
<evidence type="ECO:0000259" key="8">
    <source>
        <dbReference type="Pfam" id="PF04239"/>
    </source>
</evidence>
<comment type="similarity">
    <text evidence="2">Belongs to the UPF0702 family.</text>
</comment>
<evidence type="ECO:0000313" key="9">
    <source>
        <dbReference type="EMBL" id="TCL67341.1"/>
    </source>
</evidence>
<evidence type="ECO:0000256" key="1">
    <source>
        <dbReference type="ARBA" id="ARBA00004651"/>
    </source>
</evidence>
<keyword evidence="5 7" id="KW-1133">Transmembrane helix</keyword>
<dbReference type="InterPro" id="IPR007353">
    <property type="entry name" value="DUF421"/>
</dbReference>
<dbReference type="EMBL" id="SLUN01000014">
    <property type="protein sequence ID" value="TCL67341.1"/>
    <property type="molecule type" value="Genomic_DNA"/>
</dbReference>
<dbReference type="Proteomes" id="UP000295008">
    <property type="component" value="Unassembled WGS sequence"/>
</dbReference>
<dbReference type="Pfam" id="PF04239">
    <property type="entry name" value="DUF421"/>
    <property type="match status" value="1"/>
</dbReference>
<accession>A0A4R1RM51</accession>
<feature type="domain" description="YetF C-terminal" evidence="8">
    <location>
        <begin position="82"/>
        <end position="214"/>
    </location>
</feature>
<feature type="transmembrane region" description="Helical" evidence="7">
    <location>
        <begin position="38"/>
        <end position="55"/>
    </location>
</feature>
<gene>
    <name evidence="9" type="ORF">EDC14_101429</name>
</gene>
<evidence type="ECO:0000256" key="6">
    <source>
        <dbReference type="ARBA" id="ARBA00023136"/>
    </source>
</evidence>
<proteinExistence type="inferred from homology"/>
<organism evidence="9 10">
    <name type="scientific">Hydrogenispora ethanolica</name>
    <dbReference type="NCBI Taxonomy" id="1082276"/>
    <lineage>
        <taxon>Bacteria</taxon>
        <taxon>Bacillati</taxon>
        <taxon>Bacillota</taxon>
        <taxon>Hydrogenispora</taxon>
    </lineage>
</organism>